<dbReference type="GO" id="GO:0003700">
    <property type="term" value="F:DNA-binding transcription factor activity"/>
    <property type="evidence" value="ECO:0007669"/>
    <property type="project" value="TreeGrafter"/>
</dbReference>
<dbReference type="PRINTS" id="PR00036">
    <property type="entry name" value="HTHLACI"/>
</dbReference>
<reference evidence="5 6" key="1">
    <citation type="submission" date="2020-04" db="EMBL/GenBank/DDBJ databases">
        <title>Novel Paenibacillus strain UniB2 isolated from commercial digestive syrup.</title>
        <authorList>
            <person name="Thorat V."/>
            <person name="Kirdat K."/>
            <person name="Tiwarekar B."/>
            <person name="Yadav A."/>
        </authorList>
    </citation>
    <scope>NUCLEOTIDE SEQUENCE [LARGE SCALE GENOMIC DNA]</scope>
    <source>
        <strain evidence="5 6">UniB2</strain>
    </source>
</reference>
<dbReference type="Proteomes" id="UP000502136">
    <property type="component" value="Chromosome"/>
</dbReference>
<dbReference type="GO" id="GO:0000976">
    <property type="term" value="F:transcription cis-regulatory region binding"/>
    <property type="evidence" value="ECO:0007669"/>
    <property type="project" value="TreeGrafter"/>
</dbReference>
<dbReference type="Gene3D" id="3.40.50.2300">
    <property type="match status" value="2"/>
</dbReference>
<name>A0A6H2GTT5_9BACL</name>
<gene>
    <name evidence="5" type="ORF">HGI30_04125</name>
</gene>
<keyword evidence="2" id="KW-0238">DNA-binding</keyword>
<dbReference type="CDD" id="cd06267">
    <property type="entry name" value="PBP1_LacI_sugar_binding-like"/>
    <property type="match status" value="1"/>
</dbReference>
<dbReference type="Pfam" id="PF00356">
    <property type="entry name" value="LacI"/>
    <property type="match status" value="1"/>
</dbReference>
<dbReference type="Gene3D" id="1.10.260.40">
    <property type="entry name" value="lambda repressor-like DNA-binding domains"/>
    <property type="match status" value="1"/>
</dbReference>
<dbReference type="SMART" id="SM00354">
    <property type="entry name" value="HTH_LACI"/>
    <property type="match status" value="1"/>
</dbReference>
<accession>A0A6H2GTT5</accession>
<keyword evidence="1" id="KW-0805">Transcription regulation</keyword>
<sequence>MVRERKGCLVPPRKPDATILDVARTAGVSAATVSRVLNGSGPVSPSARGRVEEAVERLRYMPNASAKSLRHLKTSTLAVIVSDILVSYYAEIVKGIENTAGALRYKILICDAQNQREKEADYMTLAMDRTVDGIILIAPMLGDAELAAYADRGYALGLIGRRIDHPAIPCVYTDNVGAATEAVAHLIGQGHEQIAFLSGFADATDSYERLEGYMKALRQASLPFRPELIDSGGFSESGGYEAFLRLRERSQSFTAVFAANDEMALGIYRACAELGIPIPAGMAVVGVDNNRVGKYVAPALSTIDPPKHAMGALLAEKLIDQLGEGRHAATRCFEVSSRLLVRGSSASGLT</sequence>
<protein>
    <submittedName>
        <fullName evidence="5">LacI family transcriptional regulator</fullName>
    </submittedName>
</protein>
<evidence type="ECO:0000256" key="1">
    <source>
        <dbReference type="ARBA" id="ARBA00023015"/>
    </source>
</evidence>
<dbReference type="InterPro" id="IPR000843">
    <property type="entry name" value="HTH_LacI"/>
</dbReference>
<organism evidence="5 6">
    <name type="scientific">Paenibacillus albicereus</name>
    <dbReference type="NCBI Taxonomy" id="2726185"/>
    <lineage>
        <taxon>Bacteria</taxon>
        <taxon>Bacillati</taxon>
        <taxon>Bacillota</taxon>
        <taxon>Bacilli</taxon>
        <taxon>Bacillales</taxon>
        <taxon>Paenibacillaceae</taxon>
        <taxon>Paenibacillus</taxon>
    </lineage>
</organism>
<evidence type="ECO:0000313" key="5">
    <source>
        <dbReference type="EMBL" id="QJC50831.1"/>
    </source>
</evidence>
<dbReference type="InterPro" id="IPR010982">
    <property type="entry name" value="Lambda_DNA-bd_dom_sf"/>
</dbReference>
<dbReference type="EMBL" id="CP051428">
    <property type="protein sequence ID" value="QJC50831.1"/>
    <property type="molecule type" value="Genomic_DNA"/>
</dbReference>
<dbReference type="AlphaFoldDB" id="A0A6H2GTT5"/>
<keyword evidence="6" id="KW-1185">Reference proteome</keyword>
<dbReference type="Pfam" id="PF13377">
    <property type="entry name" value="Peripla_BP_3"/>
    <property type="match status" value="1"/>
</dbReference>
<evidence type="ECO:0000259" key="4">
    <source>
        <dbReference type="PROSITE" id="PS50932"/>
    </source>
</evidence>
<dbReference type="CDD" id="cd01392">
    <property type="entry name" value="HTH_LacI"/>
    <property type="match status" value="1"/>
</dbReference>
<dbReference type="PANTHER" id="PTHR30146:SF109">
    <property type="entry name" value="HTH-TYPE TRANSCRIPTIONAL REGULATOR GALS"/>
    <property type="match status" value="1"/>
</dbReference>
<dbReference type="PROSITE" id="PS00356">
    <property type="entry name" value="HTH_LACI_1"/>
    <property type="match status" value="1"/>
</dbReference>
<dbReference type="PROSITE" id="PS50932">
    <property type="entry name" value="HTH_LACI_2"/>
    <property type="match status" value="1"/>
</dbReference>
<feature type="domain" description="HTH lacI-type" evidence="4">
    <location>
        <begin position="17"/>
        <end position="71"/>
    </location>
</feature>
<proteinExistence type="predicted"/>
<evidence type="ECO:0000313" key="6">
    <source>
        <dbReference type="Proteomes" id="UP000502136"/>
    </source>
</evidence>
<evidence type="ECO:0000256" key="2">
    <source>
        <dbReference type="ARBA" id="ARBA00023125"/>
    </source>
</evidence>
<dbReference type="InterPro" id="IPR028082">
    <property type="entry name" value="Peripla_BP_I"/>
</dbReference>
<dbReference type="SUPFAM" id="SSF47413">
    <property type="entry name" value="lambda repressor-like DNA-binding domains"/>
    <property type="match status" value="1"/>
</dbReference>
<evidence type="ECO:0000256" key="3">
    <source>
        <dbReference type="ARBA" id="ARBA00023163"/>
    </source>
</evidence>
<dbReference type="PANTHER" id="PTHR30146">
    <property type="entry name" value="LACI-RELATED TRANSCRIPTIONAL REPRESSOR"/>
    <property type="match status" value="1"/>
</dbReference>
<keyword evidence="3" id="KW-0804">Transcription</keyword>
<dbReference type="InterPro" id="IPR046335">
    <property type="entry name" value="LacI/GalR-like_sensor"/>
</dbReference>
<dbReference type="SUPFAM" id="SSF53822">
    <property type="entry name" value="Periplasmic binding protein-like I"/>
    <property type="match status" value="1"/>
</dbReference>
<dbReference type="KEGG" id="palr:HGI30_04125"/>